<dbReference type="EMBL" id="VXIV02000574">
    <property type="protein sequence ID" value="KAF6037413.1"/>
    <property type="molecule type" value="Genomic_DNA"/>
</dbReference>
<evidence type="ECO:0000313" key="2">
    <source>
        <dbReference type="Proteomes" id="UP000593567"/>
    </source>
</evidence>
<proteinExistence type="predicted"/>
<name>A0A7J7KGS7_BUGNE</name>
<dbReference type="Proteomes" id="UP000593567">
    <property type="component" value="Unassembled WGS sequence"/>
</dbReference>
<evidence type="ECO:0000313" key="1">
    <source>
        <dbReference type="EMBL" id="KAF6037413.1"/>
    </source>
</evidence>
<keyword evidence="2" id="KW-1185">Reference proteome</keyword>
<gene>
    <name evidence="1" type="ORF">EB796_004278</name>
</gene>
<comment type="caution">
    <text evidence="1">The sequence shown here is derived from an EMBL/GenBank/DDBJ whole genome shotgun (WGS) entry which is preliminary data.</text>
</comment>
<protein>
    <submittedName>
        <fullName evidence="1">Uncharacterized protein</fullName>
    </submittedName>
</protein>
<dbReference type="OrthoDB" id="6134459at2759"/>
<organism evidence="1 2">
    <name type="scientific">Bugula neritina</name>
    <name type="common">Brown bryozoan</name>
    <name type="synonym">Sertularia neritina</name>
    <dbReference type="NCBI Taxonomy" id="10212"/>
    <lineage>
        <taxon>Eukaryota</taxon>
        <taxon>Metazoa</taxon>
        <taxon>Spiralia</taxon>
        <taxon>Lophotrochozoa</taxon>
        <taxon>Bryozoa</taxon>
        <taxon>Gymnolaemata</taxon>
        <taxon>Cheilostomatida</taxon>
        <taxon>Flustrina</taxon>
        <taxon>Buguloidea</taxon>
        <taxon>Bugulidae</taxon>
        <taxon>Bugula</taxon>
    </lineage>
</organism>
<reference evidence="1" key="1">
    <citation type="submission" date="2020-06" db="EMBL/GenBank/DDBJ databases">
        <title>Draft genome of Bugula neritina, a colonial animal packing powerful symbionts and potential medicines.</title>
        <authorList>
            <person name="Rayko M."/>
        </authorList>
    </citation>
    <scope>NUCLEOTIDE SEQUENCE [LARGE SCALE GENOMIC DNA]</scope>
    <source>
        <strain evidence="1">Kwan_BN1</strain>
    </source>
</reference>
<dbReference type="AlphaFoldDB" id="A0A7J7KGS7"/>
<accession>A0A7J7KGS7</accession>
<sequence length="389" mass="44326">MQLIKGDSTGVLLRYMEFNDVPTYVYLGLLSGLPADQIQKVEFIEGLCFDYDILDFDRCKFYSDCCAMTSPRPMEQLAKGTFSCHDGFYIVDHCPAGTNSTLKDLCERFTPNDSDLSLERWPVRGVLNELSYKNIYCAMCNGILPQSSFDLQNVWWNIGEGFRQHINDTVNKVEWWPAQVHCDAESTTDYIENFPTHSKLMELIESSCQVLYQPPNSPDLCFDAIRECPSSAGSEIATLCEQGIANYIQVLSTNHIYRNQFCALCHGVSVDDIIHPSVQANTETSLLLFWKGKKLRRFDGEKISLNDAIVITRPILFNMPNATFSFTDFNSLGADFTCSFFADSYFNFCQERILLLANNLTRSQTQFIPVWNLGSMSCYSMHKRFVINL</sequence>